<dbReference type="EMBL" id="FNYH01000009">
    <property type="protein sequence ID" value="SEI76242.1"/>
    <property type="molecule type" value="Genomic_DNA"/>
</dbReference>
<dbReference type="CDD" id="cd02440">
    <property type="entry name" value="AdoMet_MTases"/>
    <property type="match status" value="1"/>
</dbReference>
<dbReference type="SUPFAM" id="SSF47757">
    <property type="entry name" value="Chemotaxis receptor methyltransferase CheR, N-terminal domain"/>
    <property type="match status" value="1"/>
</dbReference>
<evidence type="ECO:0000313" key="9">
    <source>
        <dbReference type="Proteomes" id="UP000242999"/>
    </source>
</evidence>
<evidence type="ECO:0000256" key="5">
    <source>
        <dbReference type="PIRNR" id="PIRNR000410"/>
    </source>
</evidence>
<feature type="binding site" evidence="6">
    <location>
        <position position="148"/>
    </location>
    <ligand>
        <name>S-adenosyl-L-methionine</name>
        <dbReference type="ChEBI" id="CHEBI:59789"/>
    </ligand>
</feature>
<sequence>MPAAEQARIPRLKTREFRYLQHYFYQLTGIYLPDSKRELVEGRLARRMRFYRLHQYTDYIEILQQHPQGVEVQELINRLTTNETYFFREPAHFDWLKNYLQTYQKTQQARSKLRIWSAACSTGEEAYSLAMLCSEHLRPELWQITATDISEDALQQAKSAVYEQARIRKLPAYYMHKYCLKGVRSQAGNLRVAPEIRRQVDIQYLNLMSSYPVHWGNFQIIFLRNVMIYFDLESKRQVIEKLIRHLAPQGYLILGHSESLQGIVHPLKAVRPSIYQKCVA</sequence>
<feature type="binding site" evidence="6">
    <location>
        <position position="88"/>
    </location>
    <ligand>
        <name>S-adenosyl-L-methionine</name>
        <dbReference type="ChEBI" id="CHEBI:59789"/>
    </ligand>
</feature>
<dbReference type="Proteomes" id="UP000242999">
    <property type="component" value="Unassembled WGS sequence"/>
</dbReference>
<keyword evidence="9" id="KW-1185">Reference proteome</keyword>
<evidence type="ECO:0000256" key="3">
    <source>
        <dbReference type="ARBA" id="ARBA00022679"/>
    </source>
</evidence>
<dbReference type="AlphaFoldDB" id="A0A1H6TKE8"/>
<reference evidence="9" key="1">
    <citation type="submission" date="2016-10" db="EMBL/GenBank/DDBJ databases">
        <authorList>
            <person name="Varghese N."/>
            <person name="Submissions S."/>
        </authorList>
    </citation>
    <scope>NUCLEOTIDE SEQUENCE [LARGE SCALE GENOMIC DNA]</scope>
    <source>
        <strain evidence="9">DSM 7165</strain>
    </source>
</reference>
<proteinExistence type="predicted"/>
<dbReference type="PROSITE" id="PS50123">
    <property type="entry name" value="CHER"/>
    <property type="match status" value="1"/>
</dbReference>
<evidence type="ECO:0000313" key="8">
    <source>
        <dbReference type="EMBL" id="SEI76242.1"/>
    </source>
</evidence>
<dbReference type="GO" id="GO:0008983">
    <property type="term" value="F:protein-glutamate O-methyltransferase activity"/>
    <property type="evidence" value="ECO:0007669"/>
    <property type="project" value="UniProtKB-EC"/>
</dbReference>
<organism evidence="8 9">
    <name type="scientific">Allopseudospirillum japonicum</name>
    <dbReference type="NCBI Taxonomy" id="64971"/>
    <lineage>
        <taxon>Bacteria</taxon>
        <taxon>Pseudomonadati</taxon>
        <taxon>Pseudomonadota</taxon>
        <taxon>Gammaproteobacteria</taxon>
        <taxon>Oceanospirillales</taxon>
        <taxon>Oceanospirillaceae</taxon>
        <taxon>Allopseudospirillum</taxon>
    </lineage>
</organism>
<dbReference type="InterPro" id="IPR026024">
    <property type="entry name" value="Chemotaxis_MeTrfase_CheR"/>
</dbReference>
<dbReference type="PANTHER" id="PTHR24422:SF26">
    <property type="entry name" value="CHEMOTAXIS PROTEIN METHYLTRANSFERASE"/>
    <property type="match status" value="1"/>
</dbReference>
<accession>A0A1H6TKE8</accession>
<evidence type="ECO:0000259" key="7">
    <source>
        <dbReference type="PROSITE" id="PS50123"/>
    </source>
</evidence>
<dbReference type="PANTHER" id="PTHR24422">
    <property type="entry name" value="CHEMOTAXIS PROTEIN METHYLTRANSFERASE"/>
    <property type="match status" value="1"/>
</dbReference>
<dbReference type="InterPro" id="IPR029063">
    <property type="entry name" value="SAM-dependent_MTases_sf"/>
</dbReference>
<feature type="binding site" evidence="6">
    <location>
        <position position="125"/>
    </location>
    <ligand>
        <name>S-adenosyl-L-methionine</name>
        <dbReference type="ChEBI" id="CHEBI:59789"/>
    </ligand>
</feature>
<name>A0A1H6TKE8_9GAMM</name>
<dbReference type="InterPro" id="IPR036804">
    <property type="entry name" value="CheR_N_sf"/>
</dbReference>
<dbReference type="Gene3D" id="1.10.155.10">
    <property type="entry name" value="Chemotaxis receptor methyltransferase CheR, N-terminal domain"/>
    <property type="match status" value="1"/>
</dbReference>
<gene>
    <name evidence="8" type="ORF">SAMN05421831_109114</name>
</gene>
<feature type="domain" description="CheR-type methyltransferase" evidence="7">
    <location>
        <begin position="5"/>
        <end position="260"/>
    </location>
</feature>
<feature type="binding site" evidence="6">
    <location>
        <begin position="224"/>
        <end position="225"/>
    </location>
    <ligand>
        <name>S-adenosyl-L-methionine</name>
        <dbReference type="ChEBI" id="CHEBI:59789"/>
    </ligand>
</feature>
<dbReference type="PIRSF" id="PIRSF000410">
    <property type="entry name" value="CheR"/>
    <property type="match status" value="1"/>
</dbReference>
<protein>
    <recommendedName>
        <fullName evidence="5">Chemotaxis protein methyltransferase</fullName>
        <ecNumber evidence="5">2.1.1.80</ecNumber>
    </recommendedName>
</protein>
<comment type="catalytic activity">
    <reaction evidence="1 5">
        <text>L-glutamyl-[protein] + S-adenosyl-L-methionine = [protein]-L-glutamate 5-O-methyl ester + S-adenosyl-L-homocysteine</text>
        <dbReference type="Rhea" id="RHEA:24452"/>
        <dbReference type="Rhea" id="RHEA-COMP:10208"/>
        <dbReference type="Rhea" id="RHEA-COMP:10311"/>
        <dbReference type="ChEBI" id="CHEBI:29973"/>
        <dbReference type="ChEBI" id="CHEBI:57856"/>
        <dbReference type="ChEBI" id="CHEBI:59789"/>
        <dbReference type="ChEBI" id="CHEBI:82795"/>
        <dbReference type="EC" id="2.1.1.80"/>
    </reaction>
</comment>
<dbReference type="OrthoDB" id="9816309at2"/>
<dbReference type="SUPFAM" id="SSF53335">
    <property type="entry name" value="S-adenosyl-L-methionine-dependent methyltransferases"/>
    <property type="match status" value="1"/>
</dbReference>
<evidence type="ECO:0000256" key="1">
    <source>
        <dbReference type="ARBA" id="ARBA00001541"/>
    </source>
</evidence>
<dbReference type="InterPro" id="IPR022642">
    <property type="entry name" value="CheR_C"/>
</dbReference>
<feature type="binding site" evidence="6">
    <location>
        <begin position="206"/>
        <end position="207"/>
    </location>
    <ligand>
        <name>S-adenosyl-L-methionine</name>
        <dbReference type="ChEBI" id="CHEBI:59789"/>
    </ligand>
</feature>
<evidence type="ECO:0000256" key="2">
    <source>
        <dbReference type="ARBA" id="ARBA00022603"/>
    </source>
</evidence>
<dbReference type="PRINTS" id="PR00996">
    <property type="entry name" value="CHERMTFRASE"/>
</dbReference>
<dbReference type="EC" id="2.1.1.80" evidence="5"/>
<dbReference type="Gene3D" id="3.40.50.150">
    <property type="entry name" value="Vaccinia Virus protein VP39"/>
    <property type="match status" value="1"/>
</dbReference>
<dbReference type="GO" id="GO:0032259">
    <property type="term" value="P:methylation"/>
    <property type="evidence" value="ECO:0007669"/>
    <property type="project" value="UniProtKB-KW"/>
</dbReference>
<dbReference type="SMART" id="SM00138">
    <property type="entry name" value="MeTrc"/>
    <property type="match status" value="1"/>
</dbReference>
<evidence type="ECO:0000256" key="4">
    <source>
        <dbReference type="ARBA" id="ARBA00022691"/>
    </source>
</evidence>
<dbReference type="InterPro" id="IPR000780">
    <property type="entry name" value="CheR_MeTrfase"/>
</dbReference>
<dbReference type="InterPro" id="IPR022641">
    <property type="entry name" value="CheR_N"/>
</dbReference>
<keyword evidence="2 5" id="KW-0489">Methyltransferase</keyword>
<dbReference type="STRING" id="64971.SAMN05421831_109114"/>
<dbReference type="Pfam" id="PF01739">
    <property type="entry name" value="CheR"/>
    <property type="match status" value="1"/>
</dbReference>
<feature type="binding site" evidence="6">
    <location>
        <position position="84"/>
    </location>
    <ligand>
        <name>S-adenosyl-L-methionine</name>
        <dbReference type="ChEBI" id="CHEBI:59789"/>
    </ligand>
</feature>
<evidence type="ECO:0000256" key="6">
    <source>
        <dbReference type="PIRSR" id="PIRSR000410-1"/>
    </source>
</evidence>
<feature type="binding site" evidence="6">
    <location>
        <position position="82"/>
    </location>
    <ligand>
        <name>S-adenosyl-L-methionine</name>
        <dbReference type="ChEBI" id="CHEBI:59789"/>
    </ligand>
</feature>
<dbReference type="InterPro" id="IPR050903">
    <property type="entry name" value="Bact_Chemotaxis_MeTrfase"/>
</dbReference>
<dbReference type="RefSeq" id="WP_093310809.1">
    <property type="nucleotide sequence ID" value="NZ_FNYH01000009.1"/>
</dbReference>
<comment type="function">
    <text evidence="5">Methylation of the membrane-bound methyl-accepting chemotaxis proteins (MCP) to form gamma-glutamyl methyl ester residues in MCP.</text>
</comment>
<keyword evidence="3 5" id="KW-0808">Transferase</keyword>
<keyword evidence="4 5" id="KW-0949">S-adenosyl-L-methionine</keyword>
<dbReference type="Pfam" id="PF03705">
    <property type="entry name" value="CheR_N"/>
    <property type="match status" value="1"/>
</dbReference>